<protein>
    <submittedName>
        <fullName evidence="3">NADH dehydrogenase subunit 6</fullName>
    </submittedName>
</protein>
<reference evidence="3" key="1">
    <citation type="submission" date="2022-11" db="UniProtKB">
        <authorList>
            <consortium name="WormBaseParasite"/>
        </authorList>
    </citation>
    <scope>IDENTIFICATION</scope>
</reference>
<keyword evidence="1" id="KW-0812">Transmembrane</keyword>
<feature type="transmembrane region" description="Helical" evidence="1">
    <location>
        <begin position="46"/>
        <end position="73"/>
    </location>
</feature>
<dbReference type="AlphaFoldDB" id="A0A914D365"/>
<feature type="transmembrane region" description="Helical" evidence="1">
    <location>
        <begin position="20"/>
        <end position="40"/>
    </location>
</feature>
<organism evidence="2 3">
    <name type="scientific">Acrobeloides nanus</name>
    <dbReference type="NCBI Taxonomy" id="290746"/>
    <lineage>
        <taxon>Eukaryota</taxon>
        <taxon>Metazoa</taxon>
        <taxon>Ecdysozoa</taxon>
        <taxon>Nematoda</taxon>
        <taxon>Chromadorea</taxon>
        <taxon>Rhabditida</taxon>
        <taxon>Tylenchina</taxon>
        <taxon>Cephalobomorpha</taxon>
        <taxon>Cephaloboidea</taxon>
        <taxon>Cephalobidae</taxon>
        <taxon>Acrobeloides</taxon>
    </lineage>
</organism>
<dbReference type="WBParaSite" id="ACRNAN_scaffold17081.g20468.t1">
    <property type="protein sequence ID" value="ACRNAN_scaffold17081.g20468.t1"/>
    <property type="gene ID" value="ACRNAN_scaffold17081.g20468"/>
</dbReference>
<keyword evidence="1" id="KW-1133">Transmembrane helix</keyword>
<evidence type="ECO:0000313" key="2">
    <source>
        <dbReference type="Proteomes" id="UP000887540"/>
    </source>
</evidence>
<name>A0A914D365_9BILA</name>
<dbReference type="Proteomes" id="UP000887540">
    <property type="component" value="Unplaced"/>
</dbReference>
<evidence type="ECO:0000313" key="3">
    <source>
        <dbReference type="WBParaSite" id="ACRNAN_scaffold17081.g20468.t1"/>
    </source>
</evidence>
<keyword evidence="1" id="KW-0472">Membrane</keyword>
<feature type="transmembrane region" description="Helical" evidence="1">
    <location>
        <begin position="122"/>
        <end position="151"/>
    </location>
</feature>
<evidence type="ECO:0000256" key="1">
    <source>
        <dbReference type="SAM" id="Phobius"/>
    </source>
</evidence>
<keyword evidence="2" id="KW-1185">Reference proteome</keyword>
<sequence length="173" mass="19375">MNLGFAYPLLLVIIDVRLRAVFPGLIMLMIFCVGIVIFTVQTKYGLLSYVGVICQILIALIAFGIVTLLNIFVLKMEFIVTIYALILLLVGIIYLMISIQLIMNGQRGDITGEDYVFAEVKIFLDIACAIMILMIFIFVIVGMLLFCYFGISIVRIPLWRSGNTTTNNDNTTV</sequence>
<accession>A0A914D365</accession>
<feature type="transmembrane region" description="Helical" evidence="1">
    <location>
        <begin position="80"/>
        <end position="102"/>
    </location>
</feature>
<proteinExistence type="predicted"/>